<dbReference type="InterPro" id="IPR005940">
    <property type="entry name" value="Anthranilate_Pribosyl_Tfrase"/>
</dbReference>
<evidence type="ECO:0000256" key="1">
    <source>
        <dbReference type="ARBA" id="ARBA00022676"/>
    </source>
</evidence>
<dbReference type="InterPro" id="IPR000312">
    <property type="entry name" value="Glycosyl_Trfase_fam3"/>
</dbReference>
<evidence type="ECO:0000259" key="4">
    <source>
        <dbReference type="Pfam" id="PF00591"/>
    </source>
</evidence>
<keyword evidence="2" id="KW-0808">Transferase</keyword>
<reference evidence="6 7" key="1">
    <citation type="journal article" date="2015" name="Genome Announc.">
        <title>Draft Genome Sequence of Filamentous Marine Cyanobacterium Lyngbya confervoides Strain BDU141951.</title>
        <authorList>
            <person name="Chandrababunaidu M.M."/>
            <person name="Sen D."/>
            <person name="Tripathy S."/>
        </authorList>
    </citation>
    <scope>NUCLEOTIDE SEQUENCE [LARGE SCALE GENOMIC DNA]</scope>
    <source>
        <strain evidence="6 7">BDU141951</strain>
    </source>
</reference>
<dbReference type="SUPFAM" id="SSF52418">
    <property type="entry name" value="Nucleoside phosphorylase/phosphoribosyltransferase catalytic domain"/>
    <property type="match status" value="1"/>
</dbReference>
<dbReference type="GO" id="GO:0009073">
    <property type="term" value="P:aromatic amino acid family biosynthetic process"/>
    <property type="evidence" value="ECO:0007669"/>
    <property type="project" value="UniProtKB-KW"/>
</dbReference>
<dbReference type="Proteomes" id="UP000031561">
    <property type="component" value="Unassembled WGS sequence"/>
</dbReference>
<dbReference type="InterPro" id="IPR017459">
    <property type="entry name" value="Glycosyl_Trfase_fam3_N_dom"/>
</dbReference>
<evidence type="ECO:0000259" key="5">
    <source>
        <dbReference type="Pfam" id="PF02885"/>
    </source>
</evidence>
<evidence type="ECO:0000313" key="6">
    <source>
        <dbReference type="EMBL" id="MCM1982288.1"/>
    </source>
</evidence>
<proteinExistence type="predicted"/>
<dbReference type="RefSeq" id="WP_166280883.1">
    <property type="nucleotide sequence ID" value="NZ_JTHE03000037.1"/>
</dbReference>
<keyword evidence="3" id="KW-0028">Amino-acid biosynthesis</keyword>
<dbReference type="Gene3D" id="1.20.970.10">
    <property type="entry name" value="Transferase, Pyrimidine Nucleoside Phosphorylase, Chain C"/>
    <property type="match status" value="1"/>
</dbReference>
<dbReference type="Pfam" id="PF02885">
    <property type="entry name" value="Glycos_trans_3N"/>
    <property type="match status" value="1"/>
</dbReference>
<comment type="caution">
    <text evidence="6">The sequence shown here is derived from an EMBL/GenBank/DDBJ whole genome shotgun (WGS) entry which is preliminary data.</text>
</comment>
<evidence type="ECO:0000313" key="7">
    <source>
        <dbReference type="Proteomes" id="UP000031561"/>
    </source>
</evidence>
<dbReference type="SUPFAM" id="SSF47648">
    <property type="entry name" value="Nucleoside phosphorylase/phosphoribosyltransferase N-terminal domain"/>
    <property type="match status" value="1"/>
</dbReference>
<dbReference type="AlphaFoldDB" id="A0ABD4T1F9"/>
<gene>
    <name evidence="6" type="ORF">QQ91_0005530</name>
</gene>
<dbReference type="InterPro" id="IPR036320">
    <property type="entry name" value="Glycosyl_Trfase_fam3_N_dom_sf"/>
</dbReference>
<sequence length="357" mass="39011">MSDAFRELLKKVGSGPHTSKNLTRYEAEQALTMILNQGATPAQIGAFFIAHRIKRPTGEELAGFLDALDALGPRVEPISGHKPVVVLNHPYDGRSRTAPLAPLVSLILAAADQPVLMHGSERMPTKYGIPLVEVWRLLGVEWQGQSLGQIRQILGEGGVGFVYLPDHFPQATALNPYRDQLGKRPPLATAELLWCPYGGEARLFCGYVHPPTEGMMKSAFQLRAQHHFTSVKGLEGSCDLPRDRTAIIGVHHPHHPELDRLLLHASDYNLGGSEIPLSSPPLLQTQMQDLLVGKPSALAPAVIWNGGFYLWQSGCCQSLEQGVQKAREIIETGAAQASLQRLVQAFATQNVALRPNY</sequence>
<dbReference type="GO" id="GO:0016763">
    <property type="term" value="F:pentosyltransferase activity"/>
    <property type="evidence" value="ECO:0007669"/>
    <property type="project" value="UniProtKB-ARBA"/>
</dbReference>
<name>A0ABD4T1F9_9CYAN</name>
<keyword evidence="3" id="KW-0057">Aromatic amino acid biosynthesis</keyword>
<evidence type="ECO:0000256" key="2">
    <source>
        <dbReference type="ARBA" id="ARBA00022679"/>
    </source>
</evidence>
<dbReference type="InterPro" id="IPR035902">
    <property type="entry name" value="Nuc_phospho_transferase"/>
</dbReference>
<accession>A0ABD4T1F9</accession>
<organism evidence="6 7">
    <name type="scientific">Lyngbya confervoides BDU141951</name>
    <dbReference type="NCBI Taxonomy" id="1574623"/>
    <lineage>
        <taxon>Bacteria</taxon>
        <taxon>Bacillati</taxon>
        <taxon>Cyanobacteriota</taxon>
        <taxon>Cyanophyceae</taxon>
        <taxon>Oscillatoriophycideae</taxon>
        <taxon>Oscillatoriales</taxon>
        <taxon>Microcoleaceae</taxon>
        <taxon>Lyngbya</taxon>
    </lineage>
</organism>
<dbReference type="PANTHER" id="PTHR43285">
    <property type="entry name" value="ANTHRANILATE PHOSPHORIBOSYLTRANSFERASE"/>
    <property type="match status" value="1"/>
</dbReference>
<dbReference type="PANTHER" id="PTHR43285:SF3">
    <property type="entry name" value="SLL1634 PROTEIN"/>
    <property type="match status" value="1"/>
</dbReference>
<keyword evidence="7" id="KW-1185">Reference proteome</keyword>
<dbReference type="Pfam" id="PF00591">
    <property type="entry name" value="Glycos_transf_3"/>
    <property type="match status" value="1"/>
</dbReference>
<evidence type="ECO:0000256" key="3">
    <source>
        <dbReference type="ARBA" id="ARBA00023141"/>
    </source>
</evidence>
<keyword evidence="1 6" id="KW-0328">Glycosyltransferase</keyword>
<protein>
    <submittedName>
        <fullName evidence="6">Anthranilate phosphoribosyltransferase family protein</fullName>
    </submittedName>
</protein>
<feature type="domain" description="Glycosyl transferase family 3" evidence="4">
    <location>
        <begin position="104"/>
        <end position="335"/>
    </location>
</feature>
<feature type="domain" description="Glycosyl transferase family 3 N-terminal" evidence="5">
    <location>
        <begin position="6"/>
        <end position="70"/>
    </location>
</feature>
<dbReference type="EMBL" id="JTHE03000037">
    <property type="protein sequence ID" value="MCM1982288.1"/>
    <property type="molecule type" value="Genomic_DNA"/>
</dbReference>
<dbReference type="NCBIfam" id="NF005635">
    <property type="entry name" value="PRK07394.1"/>
    <property type="match status" value="1"/>
</dbReference>
<dbReference type="Gene3D" id="3.40.1030.10">
    <property type="entry name" value="Nucleoside phosphorylase/phosphoribosyltransferase catalytic domain"/>
    <property type="match status" value="1"/>
</dbReference>